<evidence type="ECO:0000313" key="10">
    <source>
        <dbReference type="Proteomes" id="UP000636709"/>
    </source>
</evidence>
<dbReference type="GO" id="GO:0098542">
    <property type="term" value="P:defense response to other organism"/>
    <property type="evidence" value="ECO:0007669"/>
    <property type="project" value="TreeGrafter"/>
</dbReference>
<dbReference type="Pfam" id="PF00931">
    <property type="entry name" value="NB-ARC"/>
    <property type="match status" value="1"/>
</dbReference>
<evidence type="ECO:0000256" key="4">
    <source>
        <dbReference type="ARBA" id="ARBA00022741"/>
    </source>
</evidence>
<dbReference type="PANTHER" id="PTHR23155:SF1052">
    <property type="entry name" value="DISEASE RESISTANCE PROTEIN RPM1"/>
    <property type="match status" value="1"/>
</dbReference>
<keyword evidence="4" id="KW-0547">Nucleotide-binding</keyword>
<proteinExistence type="inferred from homology"/>
<dbReference type="Gene3D" id="1.20.5.4130">
    <property type="match status" value="1"/>
</dbReference>
<dbReference type="InterPro" id="IPR027417">
    <property type="entry name" value="P-loop_NTPase"/>
</dbReference>
<comment type="caution">
    <text evidence="9">The sequence shown here is derived from an EMBL/GenBank/DDBJ whole genome shotgun (WGS) entry which is preliminary data.</text>
</comment>
<evidence type="ECO:0000259" key="6">
    <source>
        <dbReference type="Pfam" id="PF00931"/>
    </source>
</evidence>
<accession>A0A835BEH3</accession>
<organism evidence="9 10">
    <name type="scientific">Digitaria exilis</name>
    <dbReference type="NCBI Taxonomy" id="1010633"/>
    <lineage>
        <taxon>Eukaryota</taxon>
        <taxon>Viridiplantae</taxon>
        <taxon>Streptophyta</taxon>
        <taxon>Embryophyta</taxon>
        <taxon>Tracheophyta</taxon>
        <taxon>Spermatophyta</taxon>
        <taxon>Magnoliopsida</taxon>
        <taxon>Liliopsida</taxon>
        <taxon>Poales</taxon>
        <taxon>Poaceae</taxon>
        <taxon>PACMAD clade</taxon>
        <taxon>Panicoideae</taxon>
        <taxon>Panicodae</taxon>
        <taxon>Paniceae</taxon>
        <taxon>Anthephorinae</taxon>
        <taxon>Digitaria</taxon>
    </lineage>
</organism>
<dbReference type="PRINTS" id="PR00364">
    <property type="entry name" value="DISEASERSIST"/>
</dbReference>
<dbReference type="Pfam" id="PF18052">
    <property type="entry name" value="Rx_N"/>
    <property type="match status" value="1"/>
</dbReference>
<dbReference type="Pfam" id="PF23559">
    <property type="entry name" value="WHD_DRP"/>
    <property type="match status" value="1"/>
</dbReference>
<keyword evidence="5" id="KW-0611">Plant defense</keyword>
<keyword evidence="3" id="KW-0677">Repeat</keyword>
<dbReference type="SUPFAM" id="SSF52047">
    <property type="entry name" value="RNI-like"/>
    <property type="match status" value="1"/>
</dbReference>
<protein>
    <submittedName>
        <fullName evidence="9">Uncharacterized protein</fullName>
    </submittedName>
</protein>
<dbReference type="InterPro" id="IPR002182">
    <property type="entry name" value="NB-ARC"/>
</dbReference>
<evidence type="ECO:0000256" key="3">
    <source>
        <dbReference type="ARBA" id="ARBA00022737"/>
    </source>
</evidence>
<evidence type="ECO:0000313" key="9">
    <source>
        <dbReference type="EMBL" id="KAF8686854.1"/>
    </source>
</evidence>
<dbReference type="InterPro" id="IPR044974">
    <property type="entry name" value="Disease_R_plants"/>
</dbReference>
<evidence type="ECO:0000256" key="5">
    <source>
        <dbReference type="ARBA" id="ARBA00022821"/>
    </source>
</evidence>
<dbReference type="InterPro" id="IPR041118">
    <property type="entry name" value="Rx_N"/>
</dbReference>
<sequence>MADSAVNFVVGRLGEFVVKEAAELQEVGNDIMLLKDKLQWLQTFVQLADHERRRHVGAGAGGDYREVWVQQTREVALEVEDVLDEFMLRVDIEHALPLCKKWLKFLSTCATQISIRHDLSARIAMIRARLEQISQHSKDYIADHPPPPAIASSASSIITTDGWYDMIYSLHLSDTRRGIGKSTLARKVLDSHEVKKHFKAKAWLNLPPFTTEVDALYLIYQLLCPFDEAPTTEETIRAALTYHLRDKRYVIVLDGMEKLFNWSSVLGALPNNNLGSRVVIIDALGGDEPALAGGTVLRVQHLKEEDSHLLFCRHALGSGNKHLIKSFGSQDLSESSEYNKAIMDDMFKITTGFPLAILLLGRLGASFGERSFLTNGEMCSTSSSPWSGGLNINYAAAVLVRRWAAEGFLRPMKGESMEDVGHNYLKELISRGMVHKSKVREIPGAFWMMIPTLRHVLAEKSPLPKSVGVLKNMQTLRGMVVCAHPWHNNMSPLQNMVNLRRLELEISQLKAQHWDALSNAFKRLELLVRLHLSASSGDIIPIALFTKYSLRRLQVLELHGSIEMPAEGAHDPCLLPNLSWLLLKYTQGPAKTSSTC</sequence>
<feature type="domain" description="NB-ARC" evidence="6">
    <location>
        <begin position="177"/>
        <end position="315"/>
    </location>
</feature>
<dbReference type="InterPro" id="IPR058922">
    <property type="entry name" value="WHD_DRP"/>
</dbReference>
<gene>
    <name evidence="9" type="ORF">HU200_043358</name>
</gene>
<dbReference type="InterPro" id="IPR032675">
    <property type="entry name" value="LRR_dom_sf"/>
</dbReference>
<evidence type="ECO:0000256" key="2">
    <source>
        <dbReference type="ARBA" id="ARBA00022614"/>
    </source>
</evidence>
<dbReference type="SUPFAM" id="SSF52540">
    <property type="entry name" value="P-loop containing nucleoside triphosphate hydrolases"/>
    <property type="match status" value="1"/>
</dbReference>
<comment type="similarity">
    <text evidence="1">Belongs to the disease resistance NB-LRR family.</text>
</comment>
<dbReference type="Proteomes" id="UP000636709">
    <property type="component" value="Unassembled WGS sequence"/>
</dbReference>
<dbReference type="Gene3D" id="3.40.50.300">
    <property type="entry name" value="P-loop containing nucleotide triphosphate hydrolases"/>
    <property type="match status" value="1"/>
</dbReference>
<dbReference type="PANTHER" id="PTHR23155">
    <property type="entry name" value="DISEASE RESISTANCE PROTEIN RP"/>
    <property type="match status" value="1"/>
</dbReference>
<feature type="domain" description="Disease resistance N-terminal" evidence="7">
    <location>
        <begin position="5"/>
        <end position="94"/>
    </location>
</feature>
<dbReference type="OrthoDB" id="591416at2759"/>
<reference evidence="9" key="1">
    <citation type="submission" date="2020-07" db="EMBL/GenBank/DDBJ databases">
        <title>Genome sequence and genetic diversity analysis of an under-domesticated orphan crop, white fonio (Digitaria exilis).</title>
        <authorList>
            <person name="Bennetzen J.L."/>
            <person name="Chen S."/>
            <person name="Ma X."/>
            <person name="Wang X."/>
            <person name="Yssel A.E.J."/>
            <person name="Chaluvadi S.R."/>
            <person name="Johnson M."/>
            <person name="Gangashetty P."/>
            <person name="Hamidou F."/>
            <person name="Sanogo M.D."/>
            <person name="Zwaenepoel A."/>
            <person name="Wallace J."/>
            <person name="Van De Peer Y."/>
            <person name="Van Deynze A."/>
        </authorList>
    </citation>
    <scope>NUCLEOTIDE SEQUENCE</scope>
    <source>
        <tissue evidence="9">Leaves</tissue>
    </source>
</reference>
<name>A0A835BEH3_9POAL</name>
<dbReference type="GO" id="GO:0043531">
    <property type="term" value="F:ADP binding"/>
    <property type="evidence" value="ECO:0007669"/>
    <property type="project" value="InterPro"/>
</dbReference>
<keyword evidence="2" id="KW-0433">Leucine-rich repeat</keyword>
<evidence type="ECO:0000259" key="7">
    <source>
        <dbReference type="Pfam" id="PF18052"/>
    </source>
</evidence>
<dbReference type="InterPro" id="IPR038005">
    <property type="entry name" value="RX-like_CC"/>
</dbReference>
<dbReference type="AlphaFoldDB" id="A0A835BEH3"/>
<dbReference type="Gene3D" id="3.80.10.10">
    <property type="entry name" value="Ribonuclease Inhibitor"/>
    <property type="match status" value="1"/>
</dbReference>
<keyword evidence="10" id="KW-1185">Reference proteome</keyword>
<dbReference type="CDD" id="cd14798">
    <property type="entry name" value="RX-CC_like"/>
    <property type="match status" value="1"/>
</dbReference>
<feature type="domain" description="Disease resistance protein winged helix" evidence="8">
    <location>
        <begin position="397"/>
        <end position="437"/>
    </location>
</feature>
<evidence type="ECO:0000256" key="1">
    <source>
        <dbReference type="ARBA" id="ARBA00008894"/>
    </source>
</evidence>
<dbReference type="EMBL" id="JACEFO010002059">
    <property type="protein sequence ID" value="KAF8686854.1"/>
    <property type="molecule type" value="Genomic_DNA"/>
</dbReference>
<evidence type="ECO:0000259" key="8">
    <source>
        <dbReference type="Pfam" id="PF23559"/>
    </source>
</evidence>